<dbReference type="AlphaFoldDB" id="A0A8K0EH17"/>
<evidence type="ECO:0000256" key="1">
    <source>
        <dbReference type="SAM" id="MobiDB-lite"/>
    </source>
</evidence>
<feature type="compositionally biased region" description="Basic and acidic residues" evidence="1">
    <location>
        <begin position="460"/>
        <end position="470"/>
    </location>
</feature>
<dbReference type="Proteomes" id="UP000838412">
    <property type="component" value="Chromosome 18"/>
</dbReference>
<reference evidence="2" key="1">
    <citation type="submission" date="2022-01" db="EMBL/GenBank/DDBJ databases">
        <authorList>
            <person name="Braso-Vives M."/>
        </authorList>
    </citation>
    <scope>NUCLEOTIDE SEQUENCE</scope>
</reference>
<protein>
    <submittedName>
        <fullName evidence="2">Hypp8897 protein</fullName>
    </submittedName>
</protein>
<sequence>MEDKDGKIRLRLAEDIINDQVGGAGWMYLDIALQVDKYSPKTVLVKTRKCDPQGRIVLEPKAQEKTGNYLVPKDSSAAKILDDVSVQAYPKKASWKQTYSYERSVSGNVSLKAVEAVGFSAEGSRTNKRCVETTCTNLEHRSVDIEDLRSALSALTAQTSAEGIRNETSFLVVTDVLVAGEVSIVETQDSKKDGKVSVDAEIHGVGIEAGGGTTKETAASLERSNTGGIILAIKLARVHYDEQGTIEGDGVLAGGSYEGNYTLGFGNKDRERYYTVKTLATPIGVKKDKFEINVSLLGRQNSTEVKVPQDVCETGLHQTRKSLPTGSKLLPLKGIQVSKLKKKKNFLSRMKHLFSSKDEEEVKLSKVLVTDLERDKTYICPCSEETAVTDDRRLWFDCKQWREEVAGQEFEVTVYGNSYSVCEEDPIARVFGDRKCDDPEELACVGPGESIGQHTSQLSDTRKDHKDKGKQTLHPWERLGLISWTNPGDGGGGGQDLACADRTFKEYGIKANAVIELIESFRGGAGWNERVMGAFYPTQQRLTNFVLLPTIGSLAKCELELTFEACQVTLRVGEDERIDTLPEKVLSLLVVYHGGQKVTDVNQRLEDLDLLWDNMMLKVNFRVMENGETVAETPEDPNKLLFKVQDAQTDATGVDIQVTVPAGKLKMTVEEYDNMDDVMRRLRRVYARVNVMHDGKVLTDLTQTYCQLGIHAAAHVQLQSWDPENPPVIPTIEEVKEIEEAIKSLIQDLQGVEQGNADSDTEDDEHTDKKNDWSAVRRILWRHLDLRGGDPDIPPEALKMLIRAVGENSVAGEVLQTILEAALERQGEGGTEGASGGAESAP</sequence>
<dbReference type="EMBL" id="OV696703">
    <property type="protein sequence ID" value="CAH1250677.1"/>
    <property type="molecule type" value="Genomic_DNA"/>
</dbReference>
<dbReference type="OrthoDB" id="10036107at2759"/>
<accession>A0A8K0EH17</accession>
<proteinExistence type="predicted"/>
<keyword evidence="3" id="KW-1185">Reference proteome</keyword>
<gene>
    <name evidence="2" type="primary">Hypp8897</name>
    <name evidence="2" type="ORF">BLAG_LOCUS11319</name>
</gene>
<organism evidence="2 3">
    <name type="scientific">Branchiostoma lanceolatum</name>
    <name type="common">Common lancelet</name>
    <name type="synonym">Amphioxus lanceolatum</name>
    <dbReference type="NCBI Taxonomy" id="7740"/>
    <lineage>
        <taxon>Eukaryota</taxon>
        <taxon>Metazoa</taxon>
        <taxon>Chordata</taxon>
        <taxon>Cephalochordata</taxon>
        <taxon>Leptocardii</taxon>
        <taxon>Amphioxiformes</taxon>
        <taxon>Branchiostomatidae</taxon>
        <taxon>Branchiostoma</taxon>
    </lineage>
</organism>
<feature type="region of interest" description="Disordered" evidence="1">
    <location>
        <begin position="447"/>
        <end position="470"/>
    </location>
</feature>
<evidence type="ECO:0000313" key="2">
    <source>
        <dbReference type="EMBL" id="CAH1250677.1"/>
    </source>
</evidence>
<evidence type="ECO:0000313" key="3">
    <source>
        <dbReference type="Proteomes" id="UP000838412"/>
    </source>
</evidence>
<name>A0A8K0EH17_BRALA</name>